<feature type="compositionally biased region" description="Low complexity" evidence="4">
    <location>
        <begin position="65"/>
        <end position="81"/>
    </location>
</feature>
<dbReference type="AlphaFoldDB" id="A0ABD2WAC4"/>
<dbReference type="Proteomes" id="UP001627154">
    <property type="component" value="Unassembled WGS sequence"/>
</dbReference>
<accession>A0ABD2WAC4</accession>
<gene>
    <name evidence="6" type="ORF">TKK_015226</name>
</gene>
<evidence type="ECO:0000256" key="1">
    <source>
        <dbReference type="ARBA" id="ARBA00022490"/>
    </source>
</evidence>
<dbReference type="Pfam" id="PF22923">
    <property type="entry name" value="KIF2A-like_1st"/>
    <property type="match status" value="1"/>
</dbReference>
<keyword evidence="7" id="KW-1185">Reference proteome</keyword>
<dbReference type="EMBL" id="JBJJXI010000122">
    <property type="protein sequence ID" value="KAL3389868.1"/>
    <property type="molecule type" value="Genomic_DNA"/>
</dbReference>
<keyword evidence="3" id="KW-0175">Coiled coil</keyword>
<proteinExistence type="predicted"/>
<evidence type="ECO:0000313" key="7">
    <source>
        <dbReference type="Proteomes" id="UP001627154"/>
    </source>
</evidence>
<evidence type="ECO:0000256" key="2">
    <source>
        <dbReference type="ARBA" id="ARBA00022701"/>
    </source>
</evidence>
<evidence type="ECO:0000256" key="3">
    <source>
        <dbReference type="ARBA" id="ARBA00023054"/>
    </source>
</evidence>
<reference evidence="6 7" key="1">
    <citation type="journal article" date="2024" name="bioRxiv">
        <title>A reference genome for Trichogramma kaykai: A tiny desert-dwelling parasitoid wasp with competing sex-ratio distorters.</title>
        <authorList>
            <person name="Culotta J."/>
            <person name="Lindsey A.R."/>
        </authorList>
    </citation>
    <scope>NUCLEOTIDE SEQUENCE [LARGE SCALE GENOMIC DNA]</scope>
    <source>
        <strain evidence="6 7">KSX58</strain>
    </source>
</reference>
<keyword evidence="2" id="KW-0493">Microtubule</keyword>
<evidence type="ECO:0000259" key="5">
    <source>
        <dbReference type="Pfam" id="PF22923"/>
    </source>
</evidence>
<feature type="region of interest" description="Disordered" evidence="4">
    <location>
        <begin position="65"/>
        <end position="85"/>
    </location>
</feature>
<evidence type="ECO:0000313" key="6">
    <source>
        <dbReference type="EMBL" id="KAL3389868.1"/>
    </source>
</evidence>
<dbReference type="GO" id="GO:0005874">
    <property type="term" value="C:microtubule"/>
    <property type="evidence" value="ECO:0007669"/>
    <property type="project" value="UniProtKB-KW"/>
</dbReference>
<evidence type="ECO:0000256" key="4">
    <source>
        <dbReference type="SAM" id="MobiDB-lite"/>
    </source>
</evidence>
<organism evidence="6 7">
    <name type="scientific">Trichogramma kaykai</name>
    <dbReference type="NCBI Taxonomy" id="54128"/>
    <lineage>
        <taxon>Eukaryota</taxon>
        <taxon>Metazoa</taxon>
        <taxon>Ecdysozoa</taxon>
        <taxon>Arthropoda</taxon>
        <taxon>Hexapoda</taxon>
        <taxon>Insecta</taxon>
        <taxon>Pterygota</taxon>
        <taxon>Neoptera</taxon>
        <taxon>Endopterygota</taxon>
        <taxon>Hymenoptera</taxon>
        <taxon>Apocrita</taxon>
        <taxon>Proctotrupomorpha</taxon>
        <taxon>Chalcidoidea</taxon>
        <taxon>Trichogrammatidae</taxon>
        <taxon>Trichogramma</taxon>
    </lineage>
</organism>
<keyword evidence="1" id="KW-0963">Cytoplasm</keyword>
<dbReference type="InterPro" id="IPR054473">
    <property type="entry name" value="KIF2A-like_N"/>
</dbReference>
<protein>
    <recommendedName>
        <fullName evidence="5">Kinesin-like protein KIF2A-like N-terminal domain-containing protein</fullName>
    </recommendedName>
</protein>
<name>A0ABD2WAC4_9HYME</name>
<feature type="domain" description="Kinesin-like protein KIF2A-like N-terminal" evidence="5">
    <location>
        <begin position="6"/>
        <end position="58"/>
    </location>
</feature>
<comment type="caution">
    <text evidence="6">The sequence shown here is derived from an EMBL/GenBank/DDBJ whole genome shotgun (WGS) entry which is preliminary data.</text>
</comment>
<sequence>MDSFLKIEVGTSVNIKRTDGRVHSAIVSGVNWDQRSVTVEWFERGETKGKEVEIDALFSLNPELNSNQLPSSNQSSSQVPSTNTKSKFLTKSSIATKGKFISIMFIANYISGGDLLYDLVTPLQAL</sequence>